<dbReference type="AlphaFoldDB" id="A0A0L8IBJ6"/>
<evidence type="ECO:0000256" key="1">
    <source>
        <dbReference type="SAM" id="MobiDB-lite"/>
    </source>
</evidence>
<evidence type="ECO:0000313" key="2">
    <source>
        <dbReference type="EMBL" id="KOF98883.1"/>
    </source>
</evidence>
<reference evidence="2" key="1">
    <citation type="submission" date="2015-07" db="EMBL/GenBank/DDBJ databases">
        <title>MeaNS - Measles Nucleotide Surveillance Program.</title>
        <authorList>
            <person name="Tran T."/>
            <person name="Druce J."/>
        </authorList>
    </citation>
    <scope>NUCLEOTIDE SEQUENCE</scope>
    <source>
        <strain evidence="2">UCB-OBI-ISO-001</strain>
        <tissue evidence="2">Gonad</tissue>
    </source>
</reference>
<dbReference type="EMBL" id="KQ416062">
    <property type="protein sequence ID" value="KOF98883.1"/>
    <property type="molecule type" value="Genomic_DNA"/>
</dbReference>
<proteinExistence type="predicted"/>
<feature type="compositionally biased region" description="Basic residues" evidence="1">
    <location>
        <begin position="37"/>
        <end position="52"/>
    </location>
</feature>
<gene>
    <name evidence="2" type="ORF">OCBIM_22022219mg</name>
</gene>
<feature type="region of interest" description="Disordered" evidence="1">
    <location>
        <begin position="28"/>
        <end position="59"/>
    </location>
</feature>
<accession>A0A0L8IBJ6</accession>
<name>A0A0L8IBJ6_OCTBM</name>
<organism evidence="2">
    <name type="scientific">Octopus bimaculoides</name>
    <name type="common">California two-spotted octopus</name>
    <dbReference type="NCBI Taxonomy" id="37653"/>
    <lineage>
        <taxon>Eukaryota</taxon>
        <taxon>Metazoa</taxon>
        <taxon>Spiralia</taxon>
        <taxon>Lophotrochozoa</taxon>
        <taxon>Mollusca</taxon>
        <taxon>Cephalopoda</taxon>
        <taxon>Coleoidea</taxon>
        <taxon>Octopodiformes</taxon>
        <taxon>Octopoda</taxon>
        <taxon>Incirrata</taxon>
        <taxon>Octopodidae</taxon>
        <taxon>Octopus</taxon>
    </lineage>
</organism>
<protein>
    <submittedName>
        <fullName evidence="2">Uncharacterized protein</fullName>
    </submittedName>
</protein>
<sequence>MFESRRVRNVNCYDNNTLDYERLAVGSGMVEQDGMNRRRTPLKDRGRKSKTKKDKERKEYGLTDFSLLNNQMV</sequence>